<dbReference type="PROSITE" id="PS50110">
    <property type="entry name" value="RESPONSE_REGULATORY"/>
    <property type="match status" value="1"/>
</dbReference>
<evidence type="ECO:0000256" key="6">
    <source>
        <dbReference type="ARBA" id="ARBA00022679"/>
    </source>
</evidence>
<evidence type="ECO:0000256" key="7">
    <source>
        <dbReference type="ARBA" id="ARBA00022741"/>
    </source>
</evidence>
<dbReference type="Pfam" id="PF02518">
    <property type="entry name" value="HATPase_c"/>
    <property type="match status" value="1"/>
</dbReference>
<dbReference type="EC" id="2.7.13.3" evidence="3"/>
<dbReference type="Proteomes" id="UP000435138">
    <property type="component" value="Unassembled WGS sequence"/>
</dbReference>
<dbReference type="SMART" id="SM00388">
    <property type="entry name" value="HisKA"/>
    <property type="match status" value="1"/>
</dbReference>
<dbReference type="InterPro" id="IPR000014">
    <property type="entry name" value="PAS"/>
</dbReference>
<dbReference type="Pfam" id="PF13426">
    <property type="entry name" value="PAS_9"/>
    <property type="match status" value="1"/>
</dbReference>
<organism evidence="18 19">
    <name type="scientific">Endobacterium cereale</name>
    <dbReference type="NCBI Taxonomy" id="2663029"/>
    <lineage>
        <taxon>Bacteria</taxon>
        <taxon>Pseudomonadati</taxon>
        <taxon>Pseudomonadota</taxon>
        <taxon>Alphaproteobacteria</taxon>
        <taxon>Hyphomicrobiales</taxon>
        <taxon>Rhizobiaceae</taxon>
        <taxon>Endobacterium</taxon>
    </lineage>
</organism>
<evidence type="ECO:0000256" key="8">
    <source>
        <dbReference type="ARBA" id="ARBA00022777"/>
    </source>
</evidence>
<evidence type="ECO:0000256" key="11">
    <source>
        <dbReference type="ARBA" id="ARBA00023012"/>
    </source>
</evidence>
<comment type="cofactor">
    <cofactor evidence="2">
        <name>heme</name>
        <dbReference type="ChEBI" id="CHEBI:30413"/>
    </cofactor>
</comment>
<feature type="domain" description="Response regulatory" evidence="16">
    <location>
        <begin position="521"/>
        <end position="635"/>
    </location>
</feature>
<keyword evidence="4 14" id="KW-0597">Phosphoprotein</keyword>
<keyword evidence="7" id="KW-0547">Nucleotide-binding</keyword>
<dbReference type="SUPFAM" id="SSF55785">
    <property type="entry name" value="PYP-like sensor domain (PAS domain)"/>
    <property type="match status" value="2"/>
</dbReference>
<dbReference type="InterPro" id="IPR005467">
    <property type="entry name" value="His_kinase_dom"/>
</dbReference>
<dbReference type="InterPro" id="IPR003594">
    <property type="entry name" value="HATPase_dom"/>
</dbReference>
<dbReference type="PROSITE" id="PS50109">
    <property type="entry name" value="HIS_KIN"/>
    <property type="match status" value="1"/>
</dbReference>
<dbReference type="PROSITE" id="PS50112">
    <property type="entry name" value="PAS"/>
    <property type="match status" value="2"/>
</dbReference>
<keyword evidence="5" id="KW-0349">Heme</keyword>
<dbReference type="Gene3D" id="1.10.287.130">
    <property type="match status" value="1"/>
</dbReference>
<evidence type="ECO:0000256" key="3">
    <source>
        <dbReference type="ARBA" id="ARBA00012438"/>
    </source>
</evidence>
<dbReference type="SUPFAM" id="SSF47384">
    <property type="entry name" value="Homodimeric domain of signal transducing histidine kinase"/>
    <property type="match status" value="1"/>
</dbReference>
<dbReference type="Gene3D" id="3.30.565.10">
    <property type="entry name" value="Histidine kinase-like ATPase, C-terminal domain"/>
    <property type="match status" value="1"/>
</dbReference>
<dbReference type="NCBIfam" id="TIGR00229">
    <property type="entry name" value="sensory_box"/>
    <property type="match status" value="2"/>
</dbReference>
<dbReference type="Gene3D" id="3.40.50.2300">
    <property type="match status" value="1"/>
</dbReference>
<dbReference type="PRINTS" id="PR00344">
    <property type="entry name" value="BCTRLSENSOR"/>
</dbReference>
<reference evidence="18 19" key="1">
    <citation type="submission" date="2019-11" db="EMBL/GenBank/DDBJ databases">
        <title>Genome analysis of Rhizobacterium cereale a novel genus and species isolated from maize roots in North Spain.</title>
        <authorList>
            <person name="Menendez E."/>
            <person name="Flores-Felix J.D."/>
            <person name="Ramirez-Bahena M.-H."/>
            <person name="Igual J.M."/>
            <person name="Garcia-Fraile P."/>
            <person name="Peix A."/>
            <person name="Velazquez E."/>
        </authorList>
    </citation>
    <scope>NUCLEOTIDE SEQUENCE [LARGE SCALE GENOMIC DNA]</scope>
    <source>
        <strain evidence="18 19">RZME27</strain>
    </source>
</reference>
<dbReference type="GO" id="GO:0006355">
    <property type="term" value="P:regulation of DNA-templated transcription"/>
    <property type="evidence" value="ECO:0007669"/>
    <property type="project" value="InterPro"/>
</dbReference>
<evidence type="ECO:0000256" key="13">
    <source>
        <dbReference type="ARBA" id="ARBA00070616"/>
    </source>
</evidence>
<dbReference type="SUPFAM" id="SSF55874">
    <property type="entry name" value="ATPase domain of HSP90 chaperone/DNA topoisomerase II/histidine kinase"/>
    <property type="match status" value="1"/>
</dbReference>
<comment type="caution">
    <text evidence="18">The sequence shown here is derived from an EMBL/GenBank/DDBJ whole genome shotgun (WGS) entry which is preliminary data.</text>
</comment>
<evidence type="ECO:0000259" key="17">
    <source>
        <dbReference type="PROSITE" id="PS50112"/>
    </source>
</evidence>
<keyword evidence="19" id="KW-1185">Reference proteome</keyword>
<evidence type="ECO:0000256" key="4">
    <source>
        <dbReference type="ARBA" id="ARBA00022553"/>
    </source>
</evidence>
<dbReference type="PANTHER" id="PTHR43065">
    <property type="entry name" value="SENSOR HISTIDINE KINASE"/>
    <property type="match status" value="1"/>
</dbReference>
<dbReference type="Gene3D" id="3.30.450.20">
    <property type="entry name" value="PAS domain"/>
    <property type="match status" value="2"/>
</dbReference>
<dbReference type="Pfam" id="PF00989">
    <property type="entry name" value="PAS"/>
    <property type="match status" value="1"/>
</dbReference>
<dbReference type="GO" id="GO:0000155">
    <property type="term" value="F:phosphorelay sensor kinase activity"/>
    <property type="evidence" value="ECO:0007669"/>
    <property type="project" value="InterPro"/>
</dbReference>
<keyword evidence="5" id="KW-0479">Metal-binding</keyword>
<evidence type="ECO:0000313" key="18">
    <source>
        <dbReference type="EMBL" id="MQY49119.1"/>
    </source>
</evidence>
<evidence type="ECO:0000256" key="12">
    <source>
        <dbReference type="ARBA" id="ARBA00059827"/>
    </source>
</evidence>
<evidence type="ECO:0000256" key="10">
    <source>
        <dbReference type="ARBA" id="ARBA00023004"/>
    </source>
</evidence>
<evidence type="ECO:0000259" key="16">
    <source>
        <dbReference type="PROSITE" id="PS50110"/>
    </source>
</evidence>
<sequence>MDDQILGQGEGDLALKLSVLDPLHIVVHDADGVIRNWSTGSGRLFGWSGGEAVGRTLTDILSPEETLSIPEIDAVIRMYGRWKGNLVYRHRDGHPISVLSRWLHLPQGKGQPPLIMQVNEDFDAAASIREDLAAREAHFRSILQTVPEAMVVIDELGIITSFSSAAEDLFGYQASEVEGRNVSMLMPNPDRDNHDRYIGKYLATGNRRIIGIGRVVKGLRKDGTTFPMELAVGEALSNGKRVFTGFVRDLTSRHKIEEELRQAQKMEAIGQLTGGLAHDFNNLLTIISGNLEIAEAKVTDPKVQVLLREAQGATDDGAKLTGQLLAFGRKQPLNPKLTDLGQMIASFSELIRRTIGDRIELRTVVTGGANEALVDGPQLQNVLLNLTLNARDAMPEGGELSIEVSRVYLDQDYAQMYPEMRAGEYVLIAVTDTGMGMSEDVKVRAFEPFFTTKHGGGGTGLGLSMVYGFVRQSGGHIQLESELGQGTSLRVFLPSVTRQTMALEDSSVTLDQPAIVAGTEPVLVVEDDARVRRIAVARLETAGYIVHQAGGGVEALEILGKHPDIVLLFTDVAMPGMSGDKLAQEVRKRRPDIKVLFTSGFAEPEVALQQFAEHSAWLKKPYTARELAAQMRALLD</sequence>
<evidence type="ECO:0000313" key="19">
    <source>
        <dbReference type="Proteomes" id="UP000435138"/>
    </source>
</evidence>
<evidence type="ECO:0000256" key="1">
    <source>
        <dbReference type="ARBA" id="ARBA00000085"/>
    </source>
</evidence>
<name>A0A6A8AEB5_9HYPH</name>
<comment type="function">
    <text evidence="12">Putative oxygen sensor; modulates the activity of FixJ, a transcriptional activator of nitrogen fixation fixK gene. FixL probably acts as a kinase that phosphorylates FixJ.</text>
</comment>
<feature type="domain" description="PAS" evidence="17">
    <location>
        <begin position="135"/>
        <end position="188"/>
    </location>
</feature>
<dbReference type="GO" id="GO:0005524">
    <property type="term" value="F:ATP binding"/>
    <property type="evidence" value="ECO:0007669"/>
    <property type="project" value="UniProtKB-KW"/>
</dbReference>
<keyword evidence="11" id="KW-0902">Two-component regulatory system</keyword>
<protein>
    <recommendedName>
        <fullName evidence="13">Sensor protein FixL</fullName>
        <ecNumber evidence="3">2.7.13.3</ecNumber>
    </recommendedName>
</protein>
<proteinExistence type="predicted"/>
<dbReference type="CDD" id="cd00130">
    <property type="entry name" value="PAS"/>
    <property type="match status" value="2"/>
</dbReference>
<keyword evidence="9" id="KW-0067">ATP-binding</keyword>
<keyword evidence="8" id="KW-0418">Kinase</keyword>
<dbReference type="InterPro" id="IPR003661">
    <property type="entry name" value="HisK_dim/P_dom"/>
</dbReference>
<dbReference type="FunFam" id="3.30.450.20:FF:000060">
    <property type="entry name" value="Sensor protein FixL"/>
    <property type="match status" value="1"/>
</dbReference>
<dbReference type="InterPro" id="IPR013767">
    <property type="entry name" value="PAS_fold"/>
</dbReference>
<dbReference type="InterPro" id="IPR004358">
    <property type="entry name" value="Sig_transdc_His_kin-like_C"/>
</dbReference>
<accession>A0A6A8AEB5</accession>
<evidence type="ECO:0000256" key="5">
    <source>
        <dbReference type="ARBA" id="ARBA00022617"/>
    </source>
</evidence>
<keyword evidence="6" id="KW-0808">Transferase</keyword>
<dbReference type="RefSeq" id="WP_153358554.1">
    <property type="nucleotide sequence ID" value="NZ_JAYKOO010000008.1"/>
</dbReference>
<dbReference type="SUPFAM" id="SSF52172">
    <property type="entry name" value="CheY-like"/>
    <property type="match status" value="1"/>
</dbReference>
<feature type="modified residue" description="4-aspartylphosphate" evidence="14">
    <location>
        <position position="571"/>
    </location>
</feature>
<comment type="catalytic activity">
    <reaction evidence="1">
        <text>ATP + protein L-histidine = ADP + protein N-phospho-L-histidine.</text>
        <dbReference type="EC" id="2.7.13.3"/>
    </reaction>
</comment>
<dbReference type="InterPro" id="IPR036097">
    <property type="entry name" value="HisK_dim/P_sf"/>
</dbReference>
<dbReference type="Pfam" id="PF00072">
    <property type="entry name" value="Response_reg"/>
    <property type="match status" value="1"/>
</dbReference>
<dbReference type="InterPro" id="IPR035965">
    <property type="entry name" value="PAS-like_dom_sf"/>
</dbReference>
<dbReference type="AlphaFoldDB" id="A0A6A8AEB5"/>
<feature type="domain" description="Histidine kinase" evidence="15">
    <location>
        <begin position="275"/>
        <end position="497"/>
    </location>
</feature>
<dbReference type="PANTHER" id="PTHR43065:SF49">
    <property type="entry name" value="HISTIDINE KINASE"/>
    <property type="match status" value="1"/>
</dbReference>
<dbReference type="Pfam" id="PF00512">
    <property type="entry name" value="HisKA"/>
    <property type="match status" value="1"/>
</dbReference>
<evidence type="ECO:0000259" key="15">
    <source>
        <dbReference type="PROSITE" id="PS50109"/>
    </source>
</evidence>
<evidence type="ECO:0000256" key="14">
    <source>
        <dbReference type="PROSITE-ProRule" id="PRU00169"/>
    </source>
</evidence>
<dbReference type="InterPro" id="IPR036890">
    <property type="entry name" value="HATPase_C_sf"/>
</dbReference>
<dbReference type="InterPro" id="IPR001789">
    <property type="entry name" value="Sig_transdc_resp-reg_receiver"/>
</dbReference>
<dbReference type="EMBL" id="WIXI01000050">
    <property type="protein sequence ID" value="MQY49119.1"/>
    <property type="molecule type" value="Genomic_DNA"/>
</dbReference>
<feature type="domain" description="PAS" evidence="17">
    <location>
        <begin position="25"/>
        <end position="65"/>
    </location>
</feature>
<dbReference type="InterPro" id="IPR011006">
    <property type="entry name" value="CheY-like_superfamily"/>
</dbReference>
<evidence type="ECO:0000256" key="9">
    <source>
        <dbReference type="ARBA" id="ARBA00022840"/>
    </source>
</evidence>
<dbReference type="SMART" id="SM00387">
    <property type="entry name" value="HATPase_c"/>
    <property type="match status" value="1"/>
</dbReference>
<gene>
    <name evidence="18" type="ORF">GAO09_24080</name>
</gene>
<dbReference type="SMART" id="SM00448">
    <property type="entry name" value="REC"/>
    <property type="match status" value="1"/>
</dbReference>
<dbReference type="SMART" id="SM00091">
    <property type="entry name" value="PAS"/>
    <property type="match status" value="2"/>
</dbReference>
<keyword evidence="10" id="KW-0408">Iron</keyword>
<evidence type="ECO:0000256" key="2">
    <source>
        <dbReference type="ARBA" id="ARBA00001971"/>
    </source>
</evidence>